<reference evidence="4" key="1">
    <citation type="submission" date="2017-09" db="EMBL/GenBank/DDBJ databases">
        <title>Depth-based differentiation of microbial function through sediment-hosted aquifers and enrichment of novel symbionts in the deep terrestrial subsurface.</title>
        <authorList>
            <person name="Probst A.J."/>
            <person name="Ladd B."/>
            <person name="Jarett J.K."/>
            <person name="Geller-Mcgrath D.E."/>
            <person name="Sieber C.M.K."/>
            <person name="Emerson J.B."/>
            <person name="Anantharaman K."/>
            <person name="Thomas B.C."/>
            <person name="Malmstrom R."/>
            <person name="Stieglmeier M."/>
            <person name="Klingl A."/>
            <person name="Woyke T."/>
            <person name="Ryan C.M."/>
            <person name="Banfield J.F."/>
        </authorList>
    </citation>
    <scope>NUCLEOTIDE SEQUENCE [LARGE SCALE GENOMIC DNA]</scope>
</reference>
<dbReference type="Pfam" id="PF08327">
    <property type="entry name" value="AHSA1"/>
    <property type="match status" value="1"/>
</dbReference>
<dbReference type="InterPro" id="IPR013538">
    <property type="entry name" value="ASHA1/2-like_C"/>
</dbReference>
<protein>
    <submittedName>
        <fullName evidence="3">Polyketide cyclase</fullName>
    </submittedName>
</protein>
<accession>A0A2M8F256</accession>
<evidence type="ECO:0000313" key="3">
    <source>
        <dbReference type="EMBL" id="PJC33365.1"/>
    </source>
</evidence>
<feature type="domain" description="Activator of Hsp90 ATPase homologue 1/2-like C-terminal" evidence="2">
    <location>
        <begin position="15"/>
        <end position="137"/>
    </location>
</feature>
<evidence type="ECO:0000313" key="4">
    <source>
        <dbReference type="Proteomes" id="UP000231383"/>
    </source>
</evidence>
<dbReference type="InterPro" id="IPR023393">
    <property type="entry name" value="START-like_dom_sf"/>
</dbReference>
<evidence type="ECO:0000259" key="2">
    <source>
        <dbReference type="Pfam" id="PF08327"/>
    </source>
</evidence>
<gene>
    <name evidence="3" type="ORF">CO051_01580</name>
</gene>
<comment type="caution">
    <text evidence="3">The sequence shown here is derived from an EMBL/GenBank/DDBJ whole genome shotgun (WGS) entry which is preliminary data.</text>
</comment>
<name>A0A2M8F256_9BACT</name>
<comment type="similarity">
    <text evidence="1">Belongs to the AHA1 family.</text>
</comment>
<dbReference type="Proteomes" id="UP000231383">
    <property type="component" value="Unassembled WGS sequence"/>
</dbReference>
<organism evidence="3 4">
    <name type="scientific">Candidatus Roizmanbacteria bacterium CG_4_9_14_0_2_um_filter_39_13</name>
    <dbReference type="NCBI Taxonomy" id="1974839"/>
    <lineage>
        <taxon>Bacteria</taxon>
        <taxon>Candidatus Roizmaniibacteriota</taxon>
    </lineage>
</organism>
<dbReference type="SUPFAM" id="SSF55961">
    <property type="entry name" value="Bet v1-like"/>
    <property type="match status" value="1"/>
</dbReference>
<evidence type="ECO:0000256" key="1">
    <source>
        <dbReference type="ARBA" id="ARBA00006817"/>
    </source>
</evidence>
<sequence length="141" mass="16012">MKNKELITVSVVVNSPIDNVWDAFTKPEHITKWAFASDGWEAPYAENDLRVGGKFITTMAAKNGSSKFDFNGIYSSVKQHESFEYTMEGGRYVKVTFEKVTGGVKVTEDFEPETENSHELQRSGWQAILENFKKFVESQKS</sequence>
<dbReference type="AlphaFoldDB" id="A0A2M8F256"/>
<proteinExistence type="inferred from homology"/>
<dbReference type="Gene3D" id="3.30.530.20">
    <property type="match status" value="1"/>
</dbReference>
<dbReference type="EMBL" id="PFSC01000043">
    <property type="protein sequence ID" value="PJC33365.1"/>
    <property type="molecule type" value="Genomic_DNA"/>
</dbReference>